<organism evidence="1 2">
    <name type="scientific">Choanephora cucurbitarum</name>
    <dbReference type="NCBI Taxonomy" id="101091"/>
    <lineage>
        <taxon>Eukaryota</taxon>
        <taxon>Fungi</taxon>
        <taxon>Fungi incertae sedis</taxon>
        <taxon>Mucoromycota</taxon>
        <taxon>Mucoromycotina</taxon>
        <taxon>Mucoromycetes</taxon>
        <taxon>Mucorales</taxon>
        <taxon>Mucorineae</taxon>
        <taxon>Choanephoraceae</taxon>
        <taxon>Choanephoroideae</taxon>
        <taxon>Choanephora</taxon>
    </lineage>
</organism>
<accession>A0A1C7MUD4</accession>
<comment type="caution">
    <text evidence="1">The sequence shown here is derived from an EMBL/GenBank/DDBJ whole genome shotgun (WGS) entry which is preliminary data.</text>
</comment>
<dbReference type="AlphaFoldDB" id="A0A1C7MUD4"/>
<proteinExistence type="predicted"/>
<dbReference type="InParanoid" id="A0A1C7MUD4"/>
<dbReference type="EMBL" id="LUGH01002103">
    <property type="protein sequence ID" value="OBZ80461.1"/>
    <property type="molecule type" value="Genomic_DNA"/>
</dbReference>
<name>A0A1C7MUD4_9FUNG</name>
<reference evidence="1 2" key="1">
    <citation type="submission" date="2016-03" db="EMBL/GenBank/DDBJ databases">
        <title>Choanephora cucurbitarum.</title>
        <authorList>
            <person name="Min B."/>
            <person name="Park H."/>
            <person name="Park J.-H."/>
            <person name="Shin H.-D."/>
            <person name="Choi I.-G."/>
        </authorList>
    </citation>
    <scope>NUCLEOTIDE SEQUENCE [LARGE SCALE GENOMIC DNA]</scope>
    <source>
        <strain evidence="1 2">KUS-F28377</strain>
    </source>
</reference>
<protein>
    <submittedName>
        <fullName evidence="1">Uncharacterized protein</fullName>
    </submittedName>
</protein>
<feature type="non-terminal residue" evidence="1">
    <location>
        <position position="203"/>
    </location>
</feature>
<keyword evidence="2" id="KW-1185">Reference proteome</keyword>
<dbReference type="Proteomes" id="UP000093000">
    <property type="component" value="Unassembled WGS sequence"/>
</dbReference>
<gene>
    <name evidence="1" type="ORF">A0J61_11490</name>
</gene>
<evidence type="ECO:0000313" key="2">
    <source>
        <dbReference type="Proteomes" id="UP000093000"/>
    </source>
</evidence>
<sequence length="203" mass="24097">MKFSKKSGKSLLNRCQKTEENAVIIRDSMERWENNFASFQQVVGRCNSILNKFASTQDDVVTQLQSSIDNRPVLWNERIPKPTGPVLVGNTNKYYQKRMDIFLKQWLGDQVVINLREEPAIRLDKEARMARHQQTLEMHSKAAVNFMIDQAIKDECDWKDWTYTEVPYERRLNAWRQLRTLADISRIPTYRCDNFWFENMILT</sequence>
<evidence type="ECO:0000313" key="1">
    <source>
        <dbReference type="EMBL" id="OBZ80461.1"/>
    </source>
</evidence>